<evidence type="ECO:0000313" key="2">
    <source>
        <dbReference type="EMBL" id="KAA0924268.1"/>
    </source>
</evidence>
<dbReference type="Proteomes" id="UP000324965">
    <property type="component" value="Unassembled WGS sequence"/>
</dbReference>
<evidence type="ECO:0000259" key="1">
    <source>
        <dbReference type="Pfam" id="PF01047"/>
    </source>
</evidence>
<organism evidence="2 3">
    <name type="scientific">Streptomyces apricus</name>
    <dbReference type="NCBI Taxonomy" id="1828112"/>
    <lineage>
        <taxon>Bacteria</taxon>
        <taxon>Bacillati</taxon>
        <taxon>Actinomycetota</taxon>
        <taxon>Actinomycetes</taxon>
        <taxon>Kitasatosporales</taxon>
        <taxon>Streptomycetaceae</taxon>
        <taxon>Streptomyces</taxon>
    </lineage>
</organism>
<dbReference type="Gene3D" id="1.10.10.10">
    <property type="entry name" value="Winged helix-like DNA-binding domain superfamily/Winged helix DNA-binding domain"/>
    <property type="match status" value="1"/>
</dbReference>
<dbReference type="InterPro" id="IPR036388">
    <property type="entry name" value="WH-like_DNA-bd_sf"/>
</dbReference>
<comment type="caution">
    <text evidence="2">The sequence shown here is derived from an EMBL/GenBank/DDBJ whole genome shotgun (WGS) entry which is preliminary data.</text>
</comment>
<dbReference type="RefSeq" id="WP_149515094.1">
    <property type="nucleotide sequence ID" value="NZ_VDFC01000065.1"/>
</dbReference>
<keyword evidence="3" id="KW-1185">Reference proteome</keyword>
<feature type="domain" description="HTH marR-type" evidence="1">
    <location>
        <begin position="31"/>
        <end position="67"/>
    </location>
</feature>
<dbReference type="InterPro" id="IPR000835">
    <property type="entry name" value="HTH_MarR-typ"/>
</dbReference>
<dbReference type="InterPro" id="IPR036390">
    <property type="entry name" value="WH_DNA-bd_sf"/>
</dbReference>
<reference evidence="2 3" key="1">
    <citation type="submission" date="2019-05" db="EMBL/GenBank/DDBJ databases">
        <authorList>
            <person name="Hariharan J."/>
            <person name="Choudoir M.J."/>
            <person name="Diebold P."/>
            <person name="Panke-Buisse K."/>
            <person name="Buckley D.H."/>
        </authorList>
    </citation>
    <scope>NUCLEOTIDE SEQUENCE [LARGE SCALE GENOMIC DNA]</scope>
    <source>
        <strain evidence="2 3">SUN51</strain>
    </source>
</reference>
<name>A0A5B0A2X4_9ACTN</name>
<gene>
    <name evidence="2" type="ORF">FGF04_33140</name>
</gene>
<evidence type="ECO:0000313" key="3">
    <source>
        <dbReference type="Proteomes" id="UP000324965"/>
    </source>
</evidence>
<dbReference type="Pfam" id="PF01047">
    <property type="entry name" value="MarR"/>
    <property type="match status" value="1"/>
</dbReference>
<dbReference type="GO" id="GO:0003700">
    <property type="term" value="F:DNA-binding transcription factor activity"/>
    <property type="evidence" value="ECO:0007669"/>
    <property type="project" value="InterPro"/>
</dbReference>
<accession>A0A5B0A2X4</accession>
<dbReference type="OrthoDB" id="5195026at2"/>
<dbReference type="AlphaFoldDB" id="A0A5B0A2X4"/>
<dbReference type="EMBL" id="VDFC01000065">
    <property type="protein sequence ID" value="KAA0924268.1"/>
    <property type="molecule type" value="Genomic_DNA"/>
</dbReference>
<protein>
    <submittedName>
        <fullName evidence="2">MarR family transcriptional regulator</fullName>
    </submittedName>
</protein>
<sequence>MNARWVRELIHDQDLKPSAKIVGIYMVLHPDAQTASEIAKAVGLHRSTVGEALLRLAEDDWVSRKHHLWVCEVG</sequence>
<dbReference type="SUPFAM" id="SSF46785">
    <property type="entry name" value="Winged helix' DNA-binding domain"/>
    <property type="match status" value="1"/>
</dbReference>
<proteinExistence type="predicted"/>